<evidence type="ECO:0000313" key="2">
    <source>
        <dbReference type="WBParaSite" id="nRc.2.0.1.t25304-RA"/>
    </source>
</evidence>
<sequence>MTATQKLAWLFRIYRLMFNFRGYDYMLTGRISGLPLYHCSTELQFVRQELEQSRFGVQEVNTIDDDWKFRNVISICFIAN</sequence>
<evidence type="ECO:0000313" key="1">
    <source>
        <dbReference type="Proteomes" id="UP000887565"/>
    </source>
</evidence>
<accession>A0A915JG94</accession>
<dbReference type="Proteomes" id="UP000887565">
    <property type="component" value="Unplaced"/>
</dbReference>
<organism evidence="1 2">
    <name type="scientific">Romanomermis culicivorax</name>
    <name type="common">Nematode worm</name>
    <dbReference type="NCBI Taxonomy" id="13658"/>
    <lineage>
        <taxon>Eukaryota</taxon>
        <taxon>Metazoa</taxon>
        <taxon>Ecdysozoa</taxon>
        <taxon>Nematoda</taxon>
        <taxon>Enoplea</taxon>
        <taxon>Dorylaimia</taxon>
        <taxon>Mermithida</taxon>
        <taxon>Mermithoidea</taxon>
        <taxon>Mermithidae</taxon>
        <taxon>Romanomermis</taxon>
    </lineage>
</organism>
<proteinExistence type="predicted"/>
<dbReference type="AlphaFoldDB" id="A0A915JG94"/>
<protein>
    <submittedName>
        <fullName evidence="2">Uncharacterized protein</fullName>
    </submittedName>
</protein>
<name>A0A915JG94_ROMCU</name>
<dbReference type="WBParaSite" id="nRc.2.0.1.t25304-RA">
    <property type="protein sequence ID" value="nRc.2.0.1.t25304-RA"/>
    <property type="gene ID" value="nRc.2.0.1.g25304"/>
</dbReference>
<reference evidence="2" key="1">
    <citation type="submission" date="2022-11" db="UniProtKB">
        <authorList>
            <consortium name="WormBaseParasite"/>
        </authorList>
    </citation>
    <scope>IDENTIFICATION</scope>
</reference>
<keyword evidence="1" id="KW-1185">Reference proteome</keyword>